<evidence type="ECO:0008006" key="4">
    <source>
        <dbReference type="Google" id="ProtNLM"/>
    </source>
</evidence>
<evidence type="ECO:0000313" key="3">
    <source>
        <dbReference type="Proteomes" id="UP000436088"/>
    </source>
</evidence>
<dbReference type="Proteomes" id="UP000436088">
    <property type="component" value="Unassembled WGS sequence"/>
</dbReference>
<keyword evidence="3" id="KW-1185">Reference proteome</keyword>
<dbReference type="EMBL" id="VEPZ02000555">
    <property type="protein sequence ID" value="KAE8722742.1"/>
    <property type="molecule type" value="Genomic_DNA"/>
</dbReference>
<keyword evidence="1" id="KW-0413">Isomerase</keyword>
<dbReference type="GO" id="GO:0003723">
    <property type="term" value="F:RNA binding"/>
    <property type="evidence" value="ECO:0007669"/>
    <property type="project" value="InterPro"/>
</dbReference>
<dbReference type="InterPro" id="IPR020103">
    <property type="entry name" value="PsdUridine_synth_cat_dom_sf"/>
</dbReference>
<name>A0A6A3C6F0_HIBSY</name>
<dbReference type="PANTHER" id="PTHR11142">
    <property type="entry name" value="PSEUDOURIDYLATE SYNTHASE"/>
    <property type="match status" value="1"/>
</dbReference>
<dbReference type="GO" id="GO:0009982">
    <property type="term" value="F:pseudouridine synthase activity"/>
    <property type="evidence" value="ECO:0007669"/>
    <property type="project" value="InterPro"/>
</dbReference>
<proteinExistence type="predicted"/>
<evidence type="ECO:0000313" key="2">
    <source>
        <dbReference type="EMBL" id="KAE8722742.1"/>
    </source>
</evidence>
<dbReference type="GO" id="GO:0031119">
    <property type="term" value="P:tRNA pseudouridine synthesis"/>
    <property type="evidence" value="ECO:0007669"/>
    <property type="project" value="TreeGrafter"/>
</dbReference>
<dbReference type="Gene3D" id="3.30.70.580">
    <property type="entry name" value="Pseudouridine synthase I, catalytic domain, N-terminal subdomain"/>
    <property type="match status" value="1"/>
</dbReference>
<accession>A0A6A3C6F0</accession>
<comment type="caution">
    <text evidence="2">The sequence shown here is derived from an EMBL/GenBank/DDBJ whole genome shotgun (WGS) entry which is preliminary data.</text>
</comment>
<dbReference type="PANTHER" id="PTHR11142:SF9">
    <property type="entry name" value="TRNA PSEUDOURIDINE SYNTHASE-RELATED"/>
    <property type="match status" value="1"/>
</dbReference>
<organism evidence="2 3">
    <name type="scientific">Hibiscus syriacus</name>
    <name type="common">Rose of Sharon</name>
    <dbReference type="NCBI Taxonomy" id="106335"/>
    <lineage>
        <taxon>Eukaryota</taxon>
        <taxon>Viridiplantae</taxon>
        <taxon>Streptophyta</taxon>
        <taxon>Embryophyta</taxon>
        <taxon>Tracheophyta</taxon>
        <taxon>Spermatophyta</taxon>
        <taxon>Magnoliopsida</taxon>
        <taxon>eudicotyledons</taxon>
        <taxon>Gunneridae</taxon>
        <taxon>Pentapetalae</taxon>
        <taxon>rosids</taxon>
        <taxon>malvids</taxon>
        <taxon>Malvales</taxon>
        <taxon>Malvaceae</taxon>
        <taxon>Malvoideae</taxon>
        <taxon>Hibiscus</taxon>
    </lineage>
</organism>
<protein>
    <recommendedName>
        <fullName evidence="4">tRNA pseudouridine synthase</fullName>
    </recommendedName>
</protein>
<dbReference type="GO" id="GO:1990481">
    <property type="term" value="P:mRNA pseudouridine synthesis"/>
    <property type="evidence" value="ECO:0007669"/>
    <property type="project" value="TreeGrafter"/>
</dbReference>
<evidence type="ECO:0000256" key="1">
    <source>
        <dbReference type="ARBA" id="ARBA00023235"/>
    </source>
</evidence>
<dbReference type="InterPro" id="IPR020094">
    <property type="entry name" value="TruA/RsuA/RluB/E/F_N"/>
</dbReference>
<dbReference type="SUPFAM" id="SSF55120">
    <property type="entry name" value="Pseudouridine synthase"/>
    <property type="match status" value="1"/>
</dbReference>
<sequence>MPVTERQPSATVVPTVGHCIQWLGDGFIAIIGACLGPSSSEAWHWWSVGNGVGSRRGAAWPSGSYGGGWDVSLGYHHPRVSCWNHLDQEKEPPLPLSASKWEPFRKKKVVMRVGYVGTGYRGLQLQRDEHELSTIEKELETAIFKAGGIRDRNYENLHYIAWARSSRTDKSFSLAICI</sequence>
<dbReference type="GO" id="GO:0005634">
    <property type="term" value="C:nucleus"/>
    <property type="evidence" value="ECO:0007669"/>
    <property type="project" value="TreeGrafter"/>
</dbReference>
<reference evidence="2" key="1">
    <citation type="submission" date="2019-09" db="EMBL/GenBank/DDBJ databases">
        <title>Draft genome information of white flower Hibiscus syriacus.</title>
        <authorList>
            <person name="Kim Y.-M."/>
        </authorList>
    </citation>
    <scope>NUCLEOTIDE SEQUENCE [LARGE SCALE GENOMIC DNA]</scope>
    <source>
        <strain evidence="2">YM2019G1</strain>
    </source>
</reference>
<dbReference type="AlphaFoldDB" id="A0A6A3C6F0"/>
<dbReference type="InterPro" id="IPR001406">
    <property type="entry name" value="PsdUridine_synth_TruA"/>
</dbReference>
<gene>
    <name evidence="2" type="ORF">F3Y22_tig00013680pilonHSYRG00012</name>
</gene>